<gene>
    <name evidence="1" type="ORF">UFOPK4035_00113</name>
</gene>
<dbReference type="EMBL" id="CAFBOX010000009">
    <property type="protein sequence ID" value="CAB4989693.1"/>
    <property type="molecule type" value="Genomic_DNA"/>
</dbReference>
<accession>A0A6J7NGI2</accession>
<evidence type="ECO:0000313" key="1">
    <source>
        <dbReference type="EMBL" id="CAB4989693.1"/>
    </source>
</evidence>
<organism evidence="1">
    <name type="scientific">freshwater metagenome</name>
    <dbReference type="NCBI Taxonomy" id="449393"/>
    <lineage>
        <taxon>unclassified sequences</taxon>
        <taxon>metagenomes</taxon>
        <taxon>ecological metagenomes</taxon>
    </lineage>
</organism>
<reference evidence="1" key="1">
    <citation type="submission" date="2020-05" db="EMBL/GenBank/DDBJ databases">
        <authorList>
            <person name="Chiriac C."/>
            <person name="Salcher M."/>
            <person name="Ghai R."/>
            <person name="Kavagutti S V."/>
        </authorList>
    </citation>
    <scope>NUCLEOTIDE SEQUENCE</scope>
</reference>
<name>A0A6J7NGI2_9ZZZZ</name>
<proteinExistence type="predicted"/>
<dbReference type="AlphaFoldDB" id="A0A6J7NGI2"/>
<sequence length="120" mass="12776">MIRAIPSAPASTTPRAIETMSVTSGESLAIIGNSPPIVRRTPSITFLDASGSQAKTRPRFSTLGQEIFTSMALIPETERNLRASVEYSSIVSPAIDTMMRAFCSTNQGISFSIKVSIPGP</sequence>
<protein>
    <submittedName>
        <fullName evidence="1">Unannotated protein</fullName>
    </submittedName>
</protein>